<dbReference type="AlphaFoldDB" id="A0A938B3Q3"/>
<name>A0A938B3Q3_UNCTE</name>
<organism evidence="1 2">
    <name type="scientific">Tectimicrobiota bacterium</name>
    <dbReference type="NCBI Taxonomy" id="2528274"/>
    <lineage>
        <taxon>Bacteria</taxon>
        <taxon>Pseudomonadati</taxon>
        <taxon>Nitrospinota/Tectimicrobiota group</taxon>
        <taxon>Candidatus Tectimicrobiota</taxon>
    </lineage>
</organism>
<evidence type="ECO:0000313" key="2">
    <source>
        <dbReference type="Proteomes" id="UP000712673"/>
    </source>
</evidence>
<dbReference type="EMBL" id="VGLS01000622">
    <property type="protein sequence ID" value="MBM3225586.1"/>
    <property type="molecule type" value="Genomic_DNA"/>
</dbReference>
<dbReference type="Proteomes" id="UP000712673">
    <property type="component" value="Unassembled WGS sequence"/>
</dbReference>
<comment type="caution">
    <text evidence="1">The sequence shown here is derived from an EMBL/GenBank/DDBJ whole genome shotgun (WGS) entry which is preliminary data.</text>
</comment>
<sequence length="59" mass="6140">MTGMAFPPDVDLDKTRPLFPRVGAVTLQRVRGAHATGGTAIMAALPATCLTSACRRALS</sequence>
<accession>A0A938B3Q3</accession>
<proteinExistence type="predicted"/>
<evidence type="ECO:0000313" key="1">
    <source>
        <dbReference type="EMBL" id="MBM3225586.1"/>
    </source>
</evidence>
<protein>
    <submittedName>
        <fullName evidence="1">Uncharacterized protein</fullName>
    </submittedName>
</protein>
<reference evidence="1" key="1">
    <citation type="submission" date="2019-03" db="EMBL/GenBank/DDBJ databases">
        <title>Lake Tanganyika Metagenome-Assembled Genomes (MAGs).</title>
        <authorList>
            <person name="Tran P."/>
        </authorList>
    </citation>
    <scope>NUCLEOTIDE SEQUENCE</scope>
    <source>
        <strain evidence="1">K_DeepCast_65m_m2_066</strain>
    </source>
</reference>
<gene>
    <name evidence="1" type="ORF">FJZ47_17555</name>
</gene>